<dbReference type="Proteomes" id="UP000070260">
    <property type="component" value="Chromosome"/>
</dbReference>
<evidence type="ECO:0000313" key="1">
    <source>
        <dbReference type="EMBL" id="AMN35723.1"/>
    </source>
</evidence>
<accession>A0A127EII3</accession>
<dbReference type="AlphaFoldDB" id="A0A127EII3"/>
<name>A0A127EII3_CLOPF</name>
<dbReference type="PATRIC" id="fig|1502.177.peg.1670"/>
<protein>
    <submittedName>
        <fullName evidence="1">Uncharacterized protein</fullName>
    </submittedName>
</protein>
<reference evidence="1 2" key="1">
    <citation type="journal article" date="2016" name="PLoS ONE">
        <title>Plasmid Characterization and Chromosome Analysis of Two netF+ Clostridium perfringens Isolates Associated with Foal and Canine Necrotizing Enteritis.</title>
        <authorList>
            <person name="Mehdizadeh Gohari I."/>
            <person name="Kropinski A.M."/>
            <person name="Weese S.J."/>
            <person name="Parreira V.R."/>
            <person name="Whitehead A.E."/>
            <person name="Boerlin P."/>
            <person name="Prescott J.F."/>
        </authorList>
    </citation>
    <scope>NUCLEOTIDE SEQUENCE [LARGE SCALE GENOMIC DNA]</scope>
    <source>
        <strain evidence="1 2">JP838</strain>
    </source>
</reference>
<dbReference type="RefSeq" id="WP_061428032.1">
    <property type="nucleotide sequence ID" value="NZ_CATNZO010000001.1"/>
</dbReference>
<evidence type="ECO:0000313" key="2">
    <source>
        <dbReference type="Proteomes" id="UP000070260"/>
    </source>
</evidence>
<dbReference type="OrthoDB" id="2853096at2"/>
<gene>
    <name evidence="1" type="ORF">JFP838_08155</name>
</gene>
<dbReference type="EMBL" id="CP010994">
    <property type="protein sequence ID" value="AMN35723.1"/>
    <property type="molecule type" value="Genomic_DNA"/>
</dbReference>
<organism evidence="1 2">
    <name type="scientific">Clostridium perfringens</name>
    <dbReference type="NCBI Taxonomy" id="1502"/>
    <lineage>
        <taxon>Bacteria</taxon>
        <taxon>Bacillati</taxon>
        <taxon>Bacillota</taxon>
        <taxon>Clostridia</taxon>
        <taxon>Eubacteriales</taxon>
        <taxon>Clostridiaceae</taxon>
        <taxon>Clostridium</taxon>
    </lineage>
</organism>
<proteinExistence type="predicted"/>
<sequence length="182" mass="19790">MAAKKEFVTLGSGDLYLTLYTPGSPIPEDVAFEVEDNKIGEIKGGAEISYTPEIYEVVGDSGVCIERFITKEEVIFKTGILKWCLDTLDLICLGAVKSKSEGKEVVKIGGKGVKGIKQVALRFVHTLSDGKKIRITMVGTPSNGFTLTFNPEEETVIDAEFQAMPQDAEGVLLEISKEVDPE</sequence>